<reference evidence="1" key="1">
    <citation type="submission" date="2019-05" db="EMBL/GenBank/DDBJ databases">
        <title>Annotation for the trematode Paragonimus heterotremus.</title>
        <authorList>
            <person name="Choi Y.-J."/>
        </authorList>
    </citation>
    <scope>NUCLEOTIDE SEQUENCE</scope>
    <source>
        <strain evidence="1">LC</strain>
    </source>
</reference>
<evidence type="ECO:0000313" key="1">
    <source>
        <dbReference type="EMBL" id="KAF5396382.1"/>
    </source>
</evidence>
<dbReference type="Proteomes" id="UP000748531">
    <property type="component" value="Unassembled WGS sequence"/>
</dbReference>
<accession>A0A8J4WTL5</accession>
<sequence>MLLEEAAETYYSTLMGGRFTEDRQLDLEVPPTSIIGSLDYLEVMDIVINWNEDWFGNQLYMAMNCHLFNNQGWVRDVFNRPLSRNTATVRAILDIIYR</sequence>
<protein>
    <submittedName>
        <fullName evidence="1">Uncharacterized protein</fullName>
    </submittedName>
</protein>
<dbReference type="AlphaFoldDB" id="A0A8J4WTL5"/>
<name>A0A8J4WTL5_9TREM</name>
<comment type="caution">
    <text evidence="1">The sequence shown here is derived from an EMBL/GenBank/DDBJ whole genome shotgun (WGS) entry which is preliminary data.</text>
</comment>
<keyword evidence="2" id="KW-1185">Reference proteome</keyword>
<gene>
    <name evidence="1" type="ORF">PHET_10936</name>
</gene>
<proteinExistence type="predicted"/>
<dbReference type="EMBL" id="LUCH01008291">
    <property type="protein sequence ID" value="KAF5396382.1"/>
    <property type="molecule type" value="Genomic_DNA"/>
</dbReference>
<organism evidence="1 2">
    <name type="scientific">Paragonimus heterotremus</name>
    <dbReference type="NCBI Taxonomy" id="100268"/>
    <lineage>
        <taxon>Eukaryota</taxon>
        <taxon>Metazoa</taxon>
        <taxon>Spiralia</taxon>
        <taxon>Lophotrochozoa</taxon>
        <taxon>Platyhelminthes</taxon>
        <taxon>Trematoda</taxon>
        <taxon>Digenea</taxon>
        <taxon>Plagiorchiida</taxon>
        <taxon>Troglotremata</taxon>
        <taxon>Troglotrematidae</taxon>
        <taxon>Paragonimus</taxon>
    </lineage>
</organism>
<evidence type="ECO:0000313" key="2">
    <source>
        <dbReference type="Proteomes" id="UP000748531"/>
    </source>
</evidence>
<dbReference type="OrthoDB" id="283575at2759"/>